<protein>
    <recommendedName>
        <fullName evidence="13 15">Uracil phosphoribosyltransferase</fullName>
        <ecNumber evidence="3 15">2.4.2.9</ecNumber>
    </recommendedName>
    <alternativeName>
        <fullName evidence="10 15">UMP pyrophosphorylase</fullName>
    </alternativeName>
    <alternativeName>
        <fullName evidence="14 15">UPRTase</fullName>
    </alternativeName>
</protein>
<dbReference type="SUPFAM" id="SSF53271">
    <property type="entry name" value="PRTase-like"/>
    <property type="match status" value="1"/>
</dbReference>
<gene>
    <name evidence="15 17" type="primary">upp</name>
    <name evidence="17" type="ORF">PSEMO_01180</name>
</gene>
<evidence type="ECO:0000256" key="9">
    <source>
        <dbReference type="ARBA" id="ARBA00023134"/>
    </source>
</evidence>
<feature type="binding site" evidence="15">
    <location>
        <begin position="130"/>
        <end position="138"/>
    </location>
    <ligand>
        <name>5-phospho-alpha-D-ribose 1-diphosphate</name>
        <dbReference type="ChEBI" id="CHEBI:58017"/>
    </ligand>
</feature>
<evidence type="ECO:0000259" key="16">
    <source>
        <dbReference type="Pfam" id="PF14681"/>
    </source>
</evidence>
<dbReference type="AlphaFoldDB" id="A0A1Q9RCC2"/>
<evidence type="ECO:0000256" key="3">
    <source>
        <dbReference type="ARBA" id="ARBA00011894"/>
    </source>
</evidence>
<dbReference type="UniPathway" id="UPA00574">
    <property type="reaction ID" value="UER00636"/>
</dbReference>
<comment type="activity regulation">
    <text evidence="15">Allosterically activated by GTP.</text>
</comment>
<dbReference type="EC" id="2.4.2.9" evidence="3 15"/>
<proteinExistence type="inferred from homology"/>
<feature type="binding site" evidence="15">
    <location>
        <position position="78"/>
    </location>
    <ligand>
        <name>5-phospho-alpha-D-ribose 1-diphosphate</name>
        <dbReference type="ChEBI" id="CHEBI:58017"/>
    </ligand>
</feature>
<sequence length="212" mass="23013">MPIREIRHPLIRHKLGLMRRADISTKNFRELAQEVGALLTYEATQDLPLENYEIDGWCGKVQVEKIAGKKITVVPILRAGIGMLDGVLSLIPGAKVSAVGVARNEETLEAHTYLEKLAPEIDQRLALIIDPMLATGGSMVATIDLLKRAGCKDIRAMVLVAAPEGIAVVEKAHPDVQLFTASIDQRLNEDGYIIPGLGDAGDKIFGTKQKDA</sequence>
<dbReference type="PANTHER" id="PTHR32315">
    <property type="entry name" value="ADENINE PHOSPHORIBOSYLTRANSFERASE"/>
    <property type="match status" value="1"/>
</dbReference>
<comment type="caution">
    <text evidence="17">The sequence shown here is derived from an EMBL/GenBank/DDBJ whole genome shotgun (WGS) entry which is preliminary data.</text>
</comment>
<dbReference type="Pfam" id="PF14681">
    <property type="entry name" value="UPRTase"/>
    <property type="match status" value="1"/>
</dbReference>
<keyword evidence="5 15" id="KW-0328">Glycosyltransferase</keyword>
<evidence type="ECO:0000256" key="15">
    <source>
        <dbReference type="HAMAP-Rule" id="MF_01218"/>
    </source>
</evidence>
<keyword evidence="7 15" id="KW-0547">Nucleotide-binding</keyword>
<evidence type="ECO:0000256" key="4">
    <source>
        <dbReference type="ARBA" id="ARBA00022533"/>
    </source>
</evidence>
<evidence type="ECO:0000256" key="1">
    <source>
        <dbReference type="ARBA" id="ARBA00005180"/>
    </source>
</evidence>
<dbReference type="InterPro" id="IPR005765">
    <property type="entry name" value="UPRT"/>
</dbReference>
<dbReference type="HAMAP" id="MF_01218_B">
    <property type="entry name" value="Upp_B"/>
    <property type="match status" value="1"/>
</dbReference>
<keyword evidence="8 15" id="KW-0460">Magnesium</keyword>
<dbReference type="InterPro" id="IPR000836">
    <property type="entry name" value="PRTase_dom"/>
</dbReference>
<feature type="domain" description="Phosphoribosyltransferase" evidence="16">
    <location>
        <begin position="7"/>
        <end position="207"/>
    </location>
</feature>
<accession>A0A1Q9RCC2</accession>
<dbReference type="NCBIfam" id="TIGR01091">
    <property type="entry name" value="upp"/>
    <property type="match status" value="1"/>
</dbReference>
<comment type="pathway">
    <text evidence="1 15">Pyrimidine metabolism; UMP biosynthesis via salvage pathway; UMP from uracil: step 1/1.</text>
</comment>
<evidence type="ECO:0000256" key="7">
    <source>
        <dbReference type="ARBA" id="ARBA00022741"/>
    </source>
</evidence>
<evidence type="ECO:0000256" key="10">
    <source>
        <dbReference type="ARBA" id="ARBA00031082"/>
    </source>
</evidence>
<comment type="catalytic activity">
    <reaction evidence="11 15">
        <text>UMP + diphosphate = 5-phospho-alpha-D-ribose 1-diphosphate + uracil</text>
        <dbReference type="Rhea" id="RHEA:13017"/>
        <dbReference type="ChEBI" id="CHEBI:17568"/>
        <dbReference type="ChEBI" id="CHEBI:33019"/>
        <dbReference type="ChEBI" id="CHEBI:57865"/>
        <dbReference type="ChEBI" id="CHEBI:58017"/>
        <dbReference type="EC" id="2.4.2.9"/>
    </reaction>
</comment>
<evidence type="ECO:0000256" key="13">
    <source>
        <dbReference type="ARBA" id="ARBA00072146"/>
    </source>
</evidence>
<organism evidence="17 18">
    <name type="scientific">Pseudomonas putida</name>
    <name type="common">Arthrobacter siderocapsulatus</name>
    <dbReference type="NCBI Taxonomy" id="303"/>
    <lineage>
        <taxon>Bacteria</taxon>
        <taxon>Pseudomonadati</taxon>
        <taxon>Pseudomonadota</taxon>
        <taxon>Gammaproteobacteria</taxon>
        <taxon>Pseudomonadales</taxon>
        <taxon>Pseudomonadaceae</taxon>
        <taxon>Pseudomonas</taxon>
    </lineage>
</organism>
<dbReference type="GO" id="GO:0005525">
    <property type="term" value="F:GTP binding"/>
    <property type="evidence" value="ECO:0007669"/>
    <property type="project" value="UniProtKB-KW"/>
</dbReference>
<keyword evidence="6 15" id="KW-0808">Transferase</keyword>
<dbReference type="InterPro" id="IPR029057">
    <property type="entry name" value="PRTase-like"/>
</dbReference>
<keyword evidence="9 15" id="KW-0342">GTP-binding</keyword>
<evidence type="ECO:0000256" key="6">
    <source>
        <dbReference type="ARBA" id="ARBA00022679"/>
    </source>
</evidence>
<dbReference type="OrthoDB" id="9781675at2"/>
<dbReference type="GO" id="GO:0004845">
    <property type="term" value="F:uracil phosphoribosyltransferase activity"/>
    <property type="evidence" value="ECO:0007669"/>
    <property type="project" value="UniProtKB-UniRule"/>
</dbReference>
<evidence type="ECO:0000313" key="17">
    <source>
        <dbReference type="EMBL" id="OLS65017.1"/>
    </source>
</evidence>
<evidence type="ECO:0000256" key="2">
    <source>
        <dbReference type="ARBA" id="ARBA00009516"/>
    </source>
</evidence>
<feature type="binding site" evidence="15">
    <location>
        <position position="103"/>
    </location>
    <ligand>
        <name>5-phospho-alpha-D-ribose 1-diphosphate</name>
        <dbReference type="ChEBI" id="CHEBI:58017"/>
    </ligand>
</feature>
<comment type="similarity">
    <text evidence="2 15">Belongs to the UPRTase family.</text>
</comment>
<dbReference type="CDD" id="cd06223">
    <property type="entry name" value="PRTases_typeI"/>
    <property type="match status" value="1"/>
</dbReference>
<reference evidence="17 18" key="1">
    <citation type="submission" date="2016-10" db="EMBL/GenBank/DDBJ databases">
        <title>Genome Sequence of Pseudomonas putida GM4FR.</title>
        <authorList>
            <person name="Poehlein A."/>
            <person name="Wemheuer F."/>
            <person name="Hollensteiner J."/>
            <person name="Wemheuer B."/>
        </authorList>
    </citation>
    <scope>NUCLEOTIDE SEQUENCE [LARGE SCALE GENOMIC DNA]</scope>
    <source>
        <strain evidence="17 18">GM4FR</strain>
    </source>
</reference>
<dbReference type="PANTHER" id="PTHR32315:SF4">
    <property type="entry name" value="URACIL PHOSPHORIBOSYLTRANSFERASE, CHLOROPLASTIC"/>
    <property type="match status" value="1"/>
</dbReference>
<dbReference type="InterPro" id="IPR050054">
    <property type="entry name" value="UPRTase/APRTase"/>
</dbReference>
<comment type="function">
    <text evidence="12 15">Catalyzes the conversion of uracil and 5-phospho-alpha-D-ribose 1-diphosphate (PRPP) to UMP and diphosphate.</text>
</comment>
<evidence type="ECO:0000256" key="14">
    <source>
        <dbReference type="ARBA" id="ARBA00079807"/>
    </source>
</evidence>
<dbReference type="FunFam" id="3.40.50.2020:FF:000003">
    <property type="entry name" value="Uracil phosphoribosyltransferase"/>
    <property type="match status" value="1"/>
</dbReference>
<feature type="binding site" evidence="15">
    <location>
        <position position="193"/>
    </location>
    <ligand>
        <name>uracil</name>
        <dbReference type="ChEBI" id="CHEBI:17568"/>
    </ligand>
</feature>
<dbReference type="GO" id="GO:0006223">
    <property type="term" value="P:uracil salvage"/>
    <property type="evidence" value="ECO:0007669"/>
    <property type="project" value="InterPro"/>
</dbReference>
<dbReference type="Gene3D" id="3.40.50.2020">
    <property type="match status" value="1"/>
</dbReference>
<dbReference type="InterPro" id="IPR034332">
    <property type="entry name" value="Upp_B"/>
</dbReference>
<evidence type="ECO:0000256" key="11">
    <source>
        <dbReference type="ARBA" id="ARBA00052919"/>
    </source>
</evidence>
<dbReference type="GO" id="GO:0005737">
    <property type="term" value="C:cytoplasm"/>
    <property type="evidence" value="ECO:0007669"/>
    <property type="project" value="UniProtKB-ARBA"/>
</dbReference>
<feature type="binding site" evidence="15">
    <location>
        <begin position="198"/>
        <end position="200"/>
    </location>
    <ligand>
        <name>uracil</name>
        <dbReference type="ChEBI" id="CHEBI:17568"/>
    </ligand>
</feature>
<dbReference type="RefSeq" id="WP_075801266.1">
    <property type="nucleotide sequence ID" value="NZ_MKZO01000001.1"/>
</dbReference>
<evidence type="ECO:0000256" key="5">
    <source>
        <dbReference type="ARBA" id="ARBA00022676"/>
    </source>
</evidence>
<evidence type="ECO:0000256" key="8">
    <source>
        <dbReference type="ARBA" id="ARBA00022842"/>
    </source>
</evidence>
<feature type="binding site" evidence="15">
    <location>
        <position position="199"/>
    </location>
    <ligand>
        <name>5-phospho-alpha-D-ribose 1-diphosphate</name>
        <dbReference type="ChEBI" id="CHEBI:58017"/>
    </ligand>
</feature>
<dbReference type="NCBIfam" id="NF001097">
    <property type="entry name" value="PRK00129.1"/>
    <property type="match status" value="1"/>
</dbReference>
<keyword evidence="4 15" id="KW-0021">Allosteric enzyme</keyword>
<dbReference type="Proteomes" id="UP000186736">
    <property type="component" value="Unassembled WGS sequence"/>
</dbReference>
<comment type="cofactor">
    <cofactor evidence="15">
        <name>Mg(2+)</name>
        <dbReference type="ChEBI" id="CHEBI:18420"/>
    </cofactor>
    <text evidence="15">Binds 1 Mg(2+) ion per subunit. The magnesium is bound as Mg-PRPP.</text>
</comment>
<evidence type="ECO:0000256" key="12">
    <source>
        <dbReference type="ARBA" id="ARBA00056901"/>
    </source>
</evidence>
<name>A0A1Q9RCC2_PSEPU</name>
<dbReference type="EMBL" id="MKZO01000001">
    <property type="protein sequence ID" value="OLS65017.1"/>
    <property type="molecule type" value="Genomic_DNA"/>
</dbReference>
<evidence type="ECO:0000313" key="18">
    <source>
        <dbReference type="Proteomes" id="UP000186736"/>
    </source>
</evidence>
<dbReference type="GO" id="GO:0044206">
    <property type="term" value="P:UMP salvage"/>
    <property type="evidence" value="ECO:0007669"/>
    <property type="project" value="UniProtKB-UniRule"/>
</dbReference>
<dbReference type="GO" id="GO:0000287">
    <property type="term" value="F:magnesium ion binding"/>
    <property type="evidence" value="ECO:0007669"/>
    <property type="project" value="UniProtKB-UniRule"/>
</dbReference>